<reference evidence="2" key="1">
    <citation type="submission" date="2023-04" db="EMBL/GenBank/DDBJ databases">
        <title>Black Yeasts Isolated from many extreme environments.</title>
        <authorList>
            <person name="Coleine C."/>
            <person name="Stajich J.E."/>
            <person name="Selbmann L."/>
        </authorList>
    </citation>
    <scope>NUCLEOTIDE SEQUENCE</scope>
    <source>
        <strain evidence="2">CCFEE 5312</strain>
    </source>
</reference>
<evidence type="ECO:0000313" key="3">
    <source>
        <dbReference type="Proteomes" id="UP001271007"/>
    </source>
</evidence>
<keyword evidence="3" id="KW-1185">Reference proteome</keyword>
<dbReference type="EMBL" id="JAWDJX010000014">
    <property type="protein sequence ID" value="KAK3053960.1"/>
    <property type="molecule type" value="Genomic_DNA"/>
</dbReference>
<accession>A0AAJ0DH19</accession>
<evidence type="ECO:0000256" key="1">
    <source>
        <dbReference type="SAM" id="MobiDB-lite"/>
    </source>
</evidence>
<sequence length="92" mass="9521">MPGLVKTGMKYGALYAAAHEAGKVLSSRNSPQTPAQRAPAPNPVATSGGYIHQTWCNAQCGLQCNGGGNRDQAGYLHQTWCNGGCAKKCNGA</sequence>
<evidence type="ECO:0000313" key="2">
    <source>
        <dbReference type="EMBL" id="KAK3053960.1"/>
    </source>
</evidence>
<name>A0AAJ0DH19_9PEZI</name>
<protein>
    <submittedName>
        <fullName evidence="2">Uncharacterized protein</fullName>
    </submittedName>
</protein>
<feature type="compositionally biased region" description="Polar residues" evidence="1">
    <location>
        <begin position="26"/>
        <end position="35"/>
    </location>
</feature>
<gene>
    <name evidence="2" type="ORF">LTR09_005240</name>
</gene>
<dbReference type="AlphaFoldDB" id="A0AAJ0DH19"/>
<comment type="caution">
    <text evidence="2">The sequence shown here is derived from an EMBL/GenBank/DDBJ whole genome shotgun (WGS) entry which is preliminary data.</text>
</comment>
<dbReference type="Proteomes" id="UP001271007">
    <property type="component" value="Unassembled WGS sequence"/>
</dbReference>
<feature type="region of interest" description="Disordered" evidence="1">
    <location>
        <begin position="24"/>
        <end position="44"/>
    </location>
</feature>
<proteinExistence type="predicted"/>
<organism evidence="2 3">
    <name type="scientific">Extremus antarcticus</name>
    <dbReference type="NCBI Taxonomy" id="702011"/>
    <lineage>
        <taxon>Eukaryota</taxon>
        <taxon>Fungi</taxon>
        <taxon>Dikarya</taxon>
        <taxon>Ascomycota</taxon>
        <taxon>Pezizomycotina</taxon>
        <taxon>Dothideomycetes</taxon>
        <taxon>Dothideomycetidae</taxon>
        <taxon>Mycosphaerellales</taxon>
        <taxon>Extremaceae</taxon>
        <taxon>Extremus</taxon>
    </lineage>
</organism>